<accession>A0ABQ9J1D0</accession>
<name>A0ABQ9J1D0_9CUCU</name>
<proteinExistence type="predicted"/>
<dbReference type="SMART" id="SM01114">
    <property type="entry name" value="CXC"/>
    <property type="match status" value="1"/>
</dbReference>
<organism evidence="2 3">
    <name type="scientific">Molorchus minor</name>
    <dbReference type="NCBI Taxonomy" id="1323400"/>
    <lineage>
        <taxon>Eukaryota</taxon>
        <taxon>Metazoa</taxon>
        <taxon>Ecdysozoa</taxon>
        <taxon>Arthropoda</taxon>
        <taxon>Hexapoda</taxon>
        <taxon>Insecta</taxon>
        <taxon>Pterygota</taxon>
        <taxon>Neoptera</taxon>
        <taxon>Endopterygota</taxon>
        <taxon>Coleoptera</taxon>
        <taxon>Polyphaga</taxon>
        <taxon>Cucujiformia</taxon>
        <taxon>Chrysomeloidea</taxon>
        <taxon>Cerambycidae</taxon>
        <taxon>Lamiinae</taxon>
        <taxon>Monochamini</taxon>
        <taxon>Molorchus</taxon>
    </lineage>
</organism>
<evidence type="ECO:0000313" key="3">
    <source>
        <dbReference type="Proteomes" id="UP001162164"/>
    </source>
</evidence>
<keyword evidence="3" id="KW-1185">Reference proteome</keyword>
<dbReference type="PANTHER" id="PTHR46704:SF1">
    <property type="entry name" value="TELOMERE LENGTH REGULATION PROTEIN TEL2 HOMOLOG"/>
    <property type="match status" value="1"/>
</dbReference>
<dbReference type="Proteomes" id="UP001162164">
    <property type="component" value="Unassembled WGS sequence"/>
</dbReference>
<protein>
    <recommendedName>
        <fullName evidence="1">Tesmin/TSO1-like CXC domain-containing protein</fullName>
    </recommendedName>
</protein>
<feature type="domain" description="Tesmin/TSO1-like CXC" evidence="1">
    <location>
        <begin position="350"/>
        <end position="394"/>
    </location>
</feature>
<dbReference type="PANTHER" id="PTHR46704">
    <property type="entry name" value="CXC DOMAIN-CONTAINING PROTEIN-RELATED"/>
    <property type="match status" value="1"/>
</dbReference>
<gene>
    <name evidence="2" type="ORF">NQ317_016744</name>
</gene>
<sequence length="412" mass="46610">MGRSVDYNEIFKHEITPYPMALAPNGNKYNSQRIDVVLDHYKENSIKDSARFKRGGQSSINRIINSSDVPLPQQWHMFIHSTYNKQQLTNFISEQLCERSRTVDFEFSTSGCFKDVLKYRGMRNDTFLISTHEEADTRILLHILSAKRLGYTRCIIDCKDTDVLVLLAHFKDCLTPEIWMVVGTKESKRFIAVHELNMNPELLKNLPAFDALTGCDTTSQFAGFGKKTCWKFYQTYHALLSGVGVGDFCEELFSRMQLFVIKLYGGSSDVTCIDYLRGMNASYKSIDKLPPTQDSLRHHCLRVHYQTKIWLNSLNPQPQLPNILESGWCSTEGKIQPVLQTQPTVPKDLAILSSCGCKKDCAAKRCSCKKQNMSCIPPCKCSIGLGKCKNAATSMSVPQEDQDIEDSSSDSE</sequence>
<reference evidence="2" key="1">
    <citation type="journal article" date="2023" name="Insect Mol. Biol.">
        <title>Genome sequencing provides insights into the evolution of gene families encoding plant cell wall-degrading enzymes in longhorned beetles.</title>
        <authorList>
            <person name="Shin N.R."/>
            <person name="Okamura Y."/>
            <person name="Kirsch R."/>
            <person name="Pauchet Y."/>
        </authorList>
    </citation>
    <scope>NUCLEOTIDE SEQUENCE</scope>
    <source>
        <strain evidence="2">MMC_N1</strain>
    </source>
</reference>
<comment type="caution">
    <text evidence="2">The sequence shown here is derived from an EMBL/GenBank/DDBJ whole genome shotgun (WGS) entry which is preliminary data.</text>
</comment>
<evidence type="ECO:0000259" key="1">
    <source>
        <dbReference type="SMART" id="SM01114"/>
    </source>
</evidence>
<dbReference type="InterPro" id="IPR033467">
    <property type="entry name" value="Tesmin/TSO1-like_CXC"/>
</dbReference>
<evidence type="ECO:0000313" key="2">
    <source>
        <dbReference type="EMBL" id="KAJ8970935.1"/>
    </source>
</evidence>
<dbReference type="EMBL" id="JAPWTJ010001553">
    <property type="protein sequence ID" value="KAJ8970935.1"/>
    <property type="molecule type" value="Genomic_DNA"/>
</dbReference>